<evidence type="ECO:0000256" key="6">
    <source>
        <dbReference type="ARBA" id="ARBA00022741"/>
    </source>
</evidence>
<dbReference type="PANTHER" id="PTHR43394:SF1">
    <property type="entry name" value="ATP-BINDING CASSETTE SUB-FAMILY B MEMBER 10, MITOCHONDRIAL"/>
    <property type="match status" value="1"/>
</dbReference>
<keyword evidence="6" id="KW-0547">Nucleotide-binding</keyword>
<accession>U4KK79</accession>
<protein>
    <submittedName>
        <fullName evidence="13">ABC transporter, permease/ATP-binding protein</fullName>
    </submittedName>
</protein>
<dbReference type="SUPFAM" id="SSF52540">
    <property type="entry name" value="P-loop containing nucleoside triphosphate hydrolases"/>
    <property type="match status" value="1"/>
</dbReference>
<dbReference type="SMART" id="SM00382">
    <property type="entry name" value="AAA"/>
    <property type="match status" value="1"/>
</dbReference>
<dbReference type="KEGG" id="apal:BN85403700"/>
<dbReference type="PROSITE" id="PS50893">
    <property type="entry name" value="ABC_TRANSPORTER_2"/>
    <property type="match status" value="1"/>
</dbReference>
<dbReference type="InterPro" id="IPR003593">
    <property type="entry name" value="AAA+_ATPase"/>
</dbReference>
<dbReference type="RefSeq" id="WP_026656666.1">
    <property type="nucleotide sequence ID" value="NC_022538.1"/>
</dbReference>
<keyword evidence="5 10" id="KW-0812">Transmembrane</keyword>
<evidence type="ECO:0000256" key="4">
    <source>
        <dbReference type="ARBA" id="ARBA00022475"/>
    </source>
</evidence>
<dbReference type="PROSITE" id="PS50929">
    <property type="entry name" value="ABC_TM1F"/>
    <property type="match status" value="1"/>
</dbReference>
<feature type="transmembrane region" description="Helical" evidence="10">
    <location>
        <begin position="241"/>
        <end position="258"/>
    </location>
</feature>
<dbReference type="GO" id="GO:0005886">
    <property type="term" value="C:plasma membrane"/>
    <property type="evidence" value="ECO:0007669"/>
    <property type="project" value="UniProtKB-SubCell"/>
</dbReference>
<gene>
    <name evidence="13" type="ORF">BN85403700</name>
</gene>
<keyword evidence="3" id="KW-0813">Transport</keyword>
<feature type="transmembrane region" description="Helical" evidence="10">
    <location>
        <begin position="156"/>
        <end position="176"/>
    </location>
</feature>
<dbReference type="Gene3D" id="1.20.1560.10">
    <property type="entry name" value="ABC transporter type 1, transmembrane domain"/>
    <property type="match status" value="1"/>
</dbReference>
<dbReference type="InterPro" id="IPR039421">
    <property type="entry name" value="Type_1_exporter"/>
</dbReference>
<dbReference type="AlphaFoldDB" id="U4KK79"/>
<evidence type="ECO:0000256" key="8">
    <source>
        <dbReference type="ARBA" id="ARBA00022989"/>
    </source>
</evidence>
<comment type="similarity">
    <text evidence="2">Belongs to the ABC transporter superfamily.</text>
</comment>
<dbReference type="Proteomes" id="UP000032740">
    <property type="component" value="Chromosome"/>
</dbReference>
<evidence type="ECO:0000256" key="5">
    <source>
        <dbReference type="ARBA" id="ARBA00022692"/>
    </source>
</evidence>
<reference evidence="13 14" key="1">
    <citation type="journal article" date="2013" name="J. Mol. Microbiol. Biotechnol.">
        <title>Analysis of the Complete Genomes of Acholeplasma brassicae , A. palmae and A. laidlawii and Their Comparison to the Obligate Parasites from ' Candidatus Phytoplasma'.</title>
        <authorList>
            <person name="Kube M."/>
            <person name="Siewert C."/>
            <person name="Migdoll A.M."/>
            <person name="Duduk B."/>
            <person name="Holz S."/>
            <person name="Rabus R."/>
            <person name="Seemuller E."/>
            <person name="Mitrovic J."/>
            <person name="Muller I."/>
            <person name="Buttner C."/>
            <person name="Reinhardt R."/>
        </authorList>
    </citation>
    <scope>NUCLEOTIDE SEQUENCE [LARGE SCALE GENOMIC DNA]</scope>
    <source>
        <strain evidence="13 14">J233</strain>
    </source>
</reference>
<dbReference type="GO" id="GO:0005524">
    <property type="term" value="F:ATP binding"/>
    <property type="evidence" value="ECO:0007669"/>
    <property type="project" value="UniProtKB-KW"/>
</dbReference>
<dbReference type="PANTHER" id="PTHR43394">
    <property type="entry name" value="ATP-DEPENDENT PERMEASE MDL1, MITOCHONDRIAL"/>
    <property type="match status" value="1"/>
</dbReference>
<dbReference type="InterPro" id="IPR003439">
    <property type="entry name" value="ABC_transporter-like_ATP-bd"/>
</dbReference>
<keyword evidence="8 10" id="KW-1133">Transmembrane helix</keyword>
<evidence type="ECO:0000256" key="1">
    <source>
        <dbReference type="ARBA" id="ARBA00004651"/>
    </source>
</evidence>
<keyword evidence="9 10" id="KW-0472">Membrane</keyword>
<dbReference type="STRING" id="1318466.BN85403700"/>
<dbReference type="GO" id="GO:0015421">
    <property type="term" value="F:ABC-type oligopeptide transporter activity"/>
    <property type="evidence" value="ECO:0007669"/>
    <property type="project" value="TreeGrafter"/>
</dbReference>
<comment type="subcellular location">
    <subcellularLocation>
        <location evidence="1">Cell membrane</location>
        <topology evidence="1">Multi-pass membrane protein</topology>
    </subcellularLocation>
</comment>
<feature type="domain" description="ABC transporter" evidence="11">
    <location>
        <begin position="332"/>
        <end position="567"/>
    </location>
</feature>
<feature type="transmembrane region" description="Helical" evidence="10">
    <location>
        <begin position="130"/>
        <end position="150"/>
    </location>
</feature>
<dbReference type="EMBL" id="FO681347">
    <property type="protein sequence ID" value="CCV63947.1"/>
    <property type="molecule type" value="Genomic_DNA"/>
</dbReference>
<dbReference type="GO" id="GO:0016887">
    <property type="term" value="F:ATP hydrolysis activity"/>
    <property type="evidence" value="ECO:0007669"/>
    <property type="project" value="InterPro"/>
</dbReference>
<keyword evidence="14" id="KW-1185">Reference proteome</keyword>
<evidence type="ECO:0000256" key="3">
    <source>
        <dbReference type="ARBA" id="ARBA00022448"/>
    </source>
</evidence>
<dbReference type="InterPro" id="IPR036640">
    <property type="entry name" value="ABC1_TM_sf"/>
</dbReference>
<dbReference type="SUPFAM" id="SSF90123">
    <property type="entry name" value="ABC transporter transmembrane region"/>
    <property type="match status" value="1"/>
</dbReference>
<organism evidence="13 14">
    <name type="scientific">Alteracholeplasma palmae (strain ATCC 49389 / J233)</name>
    <name type="common">Acholeplasma palmae</name>
    <dbReference type="NCBI Taxonomy" id="1318466"/>
    <lineage>
        <taxon>Bacteria</taxon>
        <taxon>Bacillati</taxon>
        <taxon>Mycoplasmatota</taxon>
        <taxon>Mollicutes</taxon>
        <taxon>Acholeplasmatales</taxon>
        <taxon>Acholeplasmataceae</taxon>
        <taxon>Acholeplasma</taxon>
    </lineage>
</organism>
<evidence type="ECO:0000256" key="2">
    <source>
        <dbReference type="ARBA" id="ARBA00005417"/>
    </source>
</evidence>
<dbReference type="HOGENOM" id="CLU_000604_84_3_14"/>
<keyword evidence="7 13" id="KW-0067">ATP-binding</keyword>
<dbReference type="Gene3D" id="3.40.50.300">
    <property type="entry name" value="P-loop containing nucleotide triphosphate hydrolases"/>
    <property type="match status" value="1"/>
</dbReference>
<dbReference type="InterPro" id="IPR027417">
    <property type="entry name" value="P-loop_NTPase"/>
</dbReference>
<feature type="transmembrane region" description="Helical" evidence="10">
    <location>
        <begin position="52"/>
        <end position="76"/>
    </location>
</feature>
<proteinExistence type="inferred from homology"/>
<evidence type="ECO:0000256" key="7">
    <source>
        <dbReference type="ARBA" id="ARBA00022840"/>
    </source>
</evidence>
<evidence type="ECO:0000256" key="10">
    <source>
        <dbReference type="SAM" id="Phobius"/>
    </source>
</evidence>
<feature type="domain" description="ABC transmembrane type-1" evidence="12">
    <location>
        <begin position="16"/>
        <end position="298"/>
    </location>
</feature>
<evidence type="ECO:0000259" key="11">
    <source>
        <dbReference type="PROSITE" id="PS50893"/>
    </source>
</evidence>
<dbReference type="Pfam" id="PF00005">
    <property type="entry name" value="ABC_tran"/>
    <property type="match status" value="1"/>
</dbReference>
<evidence type="ECO:0000259" key="12">
    <source>
        <dbReference type="PROSITE" id="PS50929"/>
    </source>
</evidence>
<feature type="transmembrane region" description="Helical" evidence="10">
    <location>
        <begin position="278"/>
        <end position="296"/>
    </location>
</feature>
<dbReference type="CDD" id="cd18548">
    <property type="entry name" value="ABC_6TM_Tm287_like"/>
    <property type="match status" value="1"/>
</dbReference>
<dbReference type="FunFam" id="3.40.50.300:FF:000854">
    <property type="entry name" value="Multidrug ABC transporter ATP-binding protein"/>
    <property type="match status" value="1"/>
</dbReference>
<dbReference type="OrthoDB" id="383768at2"/>
<dbReference type="InterPro" id="IPR011527">
    <property type="entry name" value="ABC1_TM_dom"/>
</dbReference>
<dbReference type="Pfam" id="PF00664">
    <property type="entry name" value="ABC_membrane"/>
    <property type="match status" value="1"/>
</dbReference>
<keyword evidence="4" id="KW-1003">Cell membrane</keyword>
<evidence type="ECO:0000313" key="14">
    <source>
        <dbReference type="Proteomes" id="UP000032740"/>
    </source>
</evidence>
<evidence type="ECO:0000313" key="13">
    <source>
        <dbReference type="EMBL" id="CCV63947.1"/>
    </source>
</evidence>
<name>U4KK79_ALTPJ</name>
<evidence type="ECO:0000256" key="9">
    <source>
        <dbReference type="ARBA" id="ARBA00023136"/>
    </source>
</evidence>
<sequence>MKLIFKYLKKYKGLFLLNIVAIFLVASAELGLPFIISRIIDEGIAKKEMDVVYQFVIWLVSVAILGAIGNIVLNYCASRTAAYIMKDLRNDIFAKVQTFSPNEIQDIGISSIITRTTTDVFQILNFVSTFYRSAVLAPIMLILTVILIIIRAPQLALSTIFVVPIVVIGLFIIIKVTKKLSERQQKNLDQLNLVTRENLTGVRVIRAFRKGPYEQERFSKVNDSYTNTSIKLFRIMVSIEPVFYFLLNVSILILMWFGAKYIEAQTISLGQLVEFLDYQFHVMFSILTFSLLFMMFPRTMVSSRRIKELLEKEPVIKNIENPITEIEPIHEVSFNNVTFKYPDADEPVLKNINLKAKKGEVIAFVGSTGSGKSTLINLIPRLYDVTEGNISFNGEDIKNLDLNLLRSKIGFILQKALLFNGTIASNILFGKEDATEEEMIEAAKIAQSYEFIQSKEKGLEDRVSELGSNLSGGQKQRLSITRAVVKKPDVYIFDDSFSALDYKTDFELRKALFSKTKESIVFIVAQRLSSIVAADKIVVLHHGQVVAIGKHEELIKNCQIYQEIALSQNLIEEVMI</sequence>